<dbReference type="Proteomes" id="UP000308199">
    <property type="component" value="Unassembled WGS sequence"/>
</dbReference>
<dbReference type="AlphaFoldDB" id="A0A4S4LCP0"/>
<keyword evidence="3" id="KW-1185">Reference proteome</keyword>
<dbReference type="OrthoDB" id="3260095at2759"/>
<evidence type="ECO:0000313" key="3">
    <source>
        <dbReference type="Proteomes" id="UP000308199"/>
    </source>
</evidence>
<proteinExistence type="predicted"/>
<gene>
    <name evidence="2" type="ORF">EW145_g1952</name>
</gene>
<feature type="region of interest" description="Disordered" evidence="1">
    <location>
        <begin position="198"/>
        <end position="224"/>
    </location>
</feature>
<evidence type="ECO:0000256" key="1">
    <source>
        <dbReference type="SAM" id="MobiDB-lite"/>
    </source>
</evidence>
<evidence type="ECO:0000313" key="2">
    <source>
        <dbReference type="EMBL" id="THH09534.1"/>
    </source>
</evidence>
<name>A0A4S4LCP0_9AGAM</name>
<feature type="compositionally biased region" description="Acidic residues" evidence="1">
    <location>
        <begin position="198"/>
        <end position="209"/>
    </location>
</feature>
<reference evidence="2 3" key="1">
    <citation type="submission" date="2019-02" db="EMBL/GenBank/DDBJ databases">
        <title>Genome sequencing of the rare red list fungi Phellinidium pouzarii.</title>
        <authorList>
            <person name="Buettner E."/>
            <person name="Kellner H."/>
        </authorList>
    </citation>
    <scope>NUCLEOTIDE SEQUENCE [LARGE SCALE GENOMIC DNA]</scope>
    <source>
        <strain evidence="2 3">DSM 108285</strain>
    </source>
</reference>
<comment type="caution">
    <text evidence="2">The sequence shown here is derived from an EMBL/GenBank/DDBJ whole genome shotgun (WGS) entry which is preliminary data.</text>
</comment>
<organism evidence="2 3">
    <name type="scientific">Phellinidium pouzarii</name>
    <dbReference type="NCBI Taxonomy" id="167371"/>
    <lineage>
        <taxon>Eukaryota</taxon>
        <taxon>Fungi</taxon>
        <taxon>Dikarya</taxon>
        <taxon>Basidiomycota</taxon>
        <taxon>Agaricomycotina</taxon>
        <taxon>Agaricomycetes</taxon>
        <taxon>Hymenochaetales</taxon>
        <taxon>Hymenochaetaceae</taxon>
        <taxon>Phellinidium</taxon>
    </lineage>
</organism>
<dbReference type="EMBL" id="SGPK01000060">
    <property type="protein sequence ID" value="THH09534.1"/>
    <property type="molecule type" value="Genomic_DNA"/>
</dbReference>
<protein>
    <submittedName>
        <fullName evidence="2">Uncharacterized protein</fullName>
    </submittedName>
</protein>
<accession>A0A4S4LCP0</accession>
<sequence>MVLLKDFTLAKVGIVKFCSRKPLPPDPALGRVAIDFLAARRAWRFEIDSNALKLELIDGPGGSAPYNSEDEAAMYVDARVRIVAPESDSSRHADGYFGTETNAPVELLLPRALLRPVATSGRGTHAMKLAPCFVHGPLDYKGPRGLDDARFLHDHRDMLLLELSVETAHENDDIGDLYVPEDLEGKLELLSLEDSDGWEEVSQLDETEDKDGGWVKANFGEKDE</sequence>